<reference evidence="2" key="1">
    <citation type="journal article" date="2023" name="Hortic. Res.">
        <title>A chromosome-level phased genome enabling allele-level studies in sweet orange: a case study on citrus Huanglongbing tolerance.</title>
        <authorList>
            <person name="Wu B."/>
            <person name="Yu Q."/>
            <person name="Deng Z."/>
            <person name="Duan Y."/>
            <person name="Luo F."/>
            <person name="Gmitter F. Jr."/>
        </authorList>
    </citation>
    <scope>NUCLEOTIDE SEQUENCE [LARGE SCALE GENOMIC DNA]</scope>
    <source>
        <strain evidence="2">cv. Valencia</strain>
    </source>
</reference>
<keyword evidence="1" id="KW-0675">Receptor</keyword>
<dbReference type="EMBL" id="CM039172">
    <property type="protein sequence ID" value="KAH9780447.1"/>
    <property type="molecule type" value="Genomic_DNA"/>
</dbReference>
<name>A0ACB8M439_CITSI</name>
<comment type="caution">
    <text evidence="1">The sequence shown here is derived from an EMBL/GenBank/DDBJ whole genome shotgun (WGS) entry which is preliminary data.</text>
</comment>
<accession>A0ACB8M439</accession>
<dbReference type="Proteomes" id="UP000829398">
    <property type="component" value="Chromosome 3"/>
</dbReference>
<keyword evidence="1" id="KW-0418">Kinase</keyword>
<sequence length="548" mass="60241">MDICLYYCFFLLVSIEVFSILVDSSPEISARKHVFFPDFSLHNNSKILHDLKLLGSAKLSNEKRVIQIPDDSQATDLRHQAGRAIYSSPVRLLDPVTKTPTSFETTFSFQFNTSNNTRTSRDGGSSLTFIIVPDEFTVGRAGPWLGVLNDACKDDYKAVAVKFDTCRDLEFGGPNDNHVGINLGSIVSTRAINASDVGIFLNDGSVHRAWIAYDGTRGWMDVRIGSDGFSASTGNMTQIHNLLSWNFSSISQPFLLIPSTETCENNTMLQQIAGAGSSGSGQHRQPEPAHGFLIFIVVSVLALVIFLAMYCISRRQRKDIALPGKKQRPRPPNKPRRFTLSEISVATRAFSELECLGSDYRGVYYRGKLPNGRQPVAGAEILQHNYFASSSNPAHYPDQLAPVDSDLGGMLMWLEGQLLTLHSCYFQHPLSNSRLVAIATTLVLSLRIIGVPSTSIFNSLSCGMYTFSVRSPFKKALFMSTCLNIQPLFTAMVKTILIVAALTTRLKSFGLKIPALDLVIIGCDGKAFCMEGFSVAGVKVWFSGELVV</sequence>
<proteinExistence type="predicted"/>
<evidence type="ECO:0000313" key="2">
    <source>
        <dbReference type="Proteomes" id="UP000829398"/>
    </source>
</evidence>
<organism evidence="1 2">
    <name type="scientific">Citrus sinensis</name>
    <name type="common">Sweet orange</name>
    <name type="synonym">Citrus aurantium var. sinensis</name>
    <dbReference type="NCBI Taxonomy" id="2711"/>
    <lineage>
        <taxon>Eukaryota</taxon>
        <taxon>Viridiplantae</taxon>
        <taxon>Streptophyta</taxon>
        <taxon>Embryophyta</taxon>
        <taxon>Tracheophyta</taxon>
        <taxon>Spermatophyta</taxon>
        <taxon>Magnoliopsida</taxon>
        <taxon>eudicotyledons</taxon>
        <taxon>Gunneridae</taxon>
        <taxon>Pentapetalae</taxon>
        <taxon>rosids</taxon>
        <taxon>malvids</taxon>
        <taxon>Sapindales</taxon>
        <taxon>Rutaceae</taxon>
        <taxon>Aurantioideae</taxon>
        <taxon>Citrus</taxon>
    </lineage>
</organism>
<evidence type="ECO:0000313" key="1">
    <source>
        <dbReference type="EMBL" id="KAH9780447.1"/>
    </source>
</evidence>
<gene>
    <name evidence="1" type="ORF">KPL71_008077</name>
</gene>
<protein>
    <submittedName>
        <fullName evidence="1">L-type lectin-domain containing receptor kinase VIII.2</fullName>
    </submittedName>
</protein>
<keyword evidence="2" id="KW-1185">Reference proteome</keyword>
<keyword evidence="1" id="KW-0808">Transferase</keyword>